<gene>
    <name evidence="2" type="ORF">PPTG_22831</name>
</gene>
<dbReference type="GeneID" id="20191430"/>
<dbReference type="AlphaFoldDB" id="W2Q9G7"/>
<reference evidence="2 3" key="2">
    <citation type="submission" date="2013-11" db="EMBL/GenBank/DDBJ databases">
        <title>The Genome Sequence of Phytophthora parasitica INRA-310.</title>
        <authorList>
            <consortium name="The Broad Institute Genomics Platform"/>
            <person name="Russ C."/>
            <person name="Tyler B."/>
            <person name="Panabieres F."/>
            <person name="Shan W."/>
            <person name="Tripathy S."/>
            <person name="Grunwald N."/>
            <person name="Machado M."/>
            <person name="Johnson C.S."/>
            <person name="Arredondo F."/>
            <person name="Hong C."/>
            <person name="Coffey M."/>
            <person name="Young S.K."/>
            <person name="Zeng Q."/>
            <person name="Gargeya S."/>
            <person name="Fitzgerald M."/>
            <person name="Abouelleil A."/>
            <person name="Alvarado L."/>
            <person name="Chapman S.B."/>
            <person name="Gainer-Dewar J."/>
            <person name="Goldberg J."/>
            <person name="Griggs A."/>
            <person name="Gujja S."/>
            <person name="Hansen M."/>
            <person name="Howarth C."/>
            <person name="Imamovic A."/>
            <person name="Ireland A."/>
            <person name="Larimer J."/>
            <person name="McCowan C."/>
            <person name="Murphy C."/>
            <person name="Pearson M."/>
            <person name="Poon T.W."/>
            <person name="Priest M."/>
            <person name="Roberts A."/>
            <person name="Saif S."/>
            <person name="Shea T."/>
            <person name="Sykes S."/>
            <person name="Wortman J."/>
            <person name="Nusbaum C."/>
            <person name="Birren B."/>
        </authorList>
    </citation>
    <scope>NUCLEOTIDE SEQUENCE [LARGE SCALE GENOMIC DNA]</scope>
    <source>
        <strain evidence="2 3">INRA-310</strain>
    </source>
</reference>
<name>W2Q9G7_PHYN3</name>
<dbReference type="Proteomes" id="UP000018817">
    <property type="component" value="Unassembled WGS sequence"/>
</dbReference>
<evidence type="ECO:0000313" key="2">
    <source>
        <dbReference type="EMBL" id="ETN09787.1"/>
    </source>
</evidence>
<evidence type="ECO:0000313" key="3">
    <source>
        <dbReference type="Proteomes" id="UP000018817"/>
    </source>
</evidence>
<sequence length="40" mass="4441">MPISTPELKPVEDEAGKCNSRRFQHVRSTKLVPSLDGTSE</sequence>
<evidence type="ECO:0000256" key="1">
    <source>
        <dbReference type="SAM" id="MobiDB-lite"/>
    </source>
</evidence>
<accession>W2Q9G7</accession>
<feature type="region of interest" description="Disordered" evidence="1">
    <location>
        <begin position="1"/>
        <end position="40"/>
    </location>
</feature>
<organism evidence="2 3">
    <name type="scientific">Phytophthora nicotianae (strain INRA-310)</name>
    <name type="common">Phytophthora parasitica</name>
    <dbReference type="NCBI Taxonomy" id="761204"/>
    <lineage>
        <taxon>Eukaryota</taxon>
        <taxon>Sar</taxon>
        <taxon>Stramenopiles</taxon>
        <taxon>Oomycota</taxon>
        <taxon>Peronosporomycetes</taxon>
        <taxon>Peronosporales</taxon>
        <taxon>Peronosporaceae</taxon>
        <taxon>Phytophthora</taxon>
    </lineage>
</organism>
<proteinExistence type="predicted"/>
<dbReference type="RefSeq" id="XP_008904933.1">
    <property type="nucleotide sequence ID" value="XM_008906685.1"/>
</dbReference>
<feature type="compositionally biased region" description="Basic residues" evidence="1">
    <location>
        <begin position="19"/>
        <end position="28"/>
    </location>
</feature>
<dbReference type="EMBL" id="KI669584">
    <property type="protein sequence ID" value="ETN09787.1"/>
    <property type="molecule type" value="Genomic_DNA"/>
</dbReference>
<dbReference type="VEuPathDB" id="FungiDB:PPTG_22831"/>
<reference evidence="3" key="1">
    <citation type="submission" date="2011-12" db="EMBL/GenBank/DDBJ databases">
        <authorList>
            <consortium name="The Broad Institute Genome Sequencing Platform"/>
            <person name="Russ C."/>
            <person name="Tyler B."/>
            <person name="Panabieres F."/>
            <person name="Shan W."/>
            <person name="Tripathy S."/>
            <person name="Grunwald N."/>
            <person name="Machado M."/>
            <person name="Young S.K."/>
            <person name="Zeng Q."/>
            <person name="Gargeya S."/>
            <person name="Fitzgerald M."/>
            <person name="Haas B."/>
            <person name="Abouelleil A."/>
            <person name="Alvarado L."/>
            <person name="Arachchi H.M."/>
            <person name="Berlin A."/>
            <person name="Chapman S.B."/>
            <person name="Gearin G."/>
            <person name="Goldberg J."/>
            <person name="Griggs A."/>
            <person name="Gujja S."/>
            <person name="Hansen M."/>
            <person name="Heiman D."/>
            <person name="Howarth C."/>
            <person name="Larimer J."/>
            <person name="Lui A."/>
            <person name="MacDonald P.J.P."/>
            <person name="McCowen C."/>
            <person name="Montmayeur A."/>
            <person name="Murphy C."/>
            <person name="Neiman D."/>
            <person name="Pearson M."/>
            <person name="Priest M."/>
            <person name="Roberts A."/>
            <person name="Saif S."/>
            <person name="Shea T."/>
            <person name="Sisk P."/>
            <person name="Stolte C."/>
            <person name="Sykes S."/>
            <person name="Wortman J."/>
            <person name="Nusbaum C."/>
            <person name="Birren B."/>
        </authorList>
    </citation>
    <scope>NUCLEOTIDE SEQUENCE [LARGE SCALE GENOMIC DNA]</scope>
    <source>
        <strain evidence="3">INRA-310</strain>
    </source>
</reference>
<protein>
    <submittedName>
        <fullName evidence="2">Uncharacterized protein</fullName>
    </submittedName>
</protein>